<evidence type="ECO:0000256" key="7">
    <source>
        <dbReference type="RuleBase" id="RU003476"/>
    </source>
</evidence>
<evidence type="ECO:0000256" key="5">
    <source>
        <dbReference type="ARBA" id="ARBA00022842"/>
    </source>
</evidence>
<dbReference type="FunFam" id="3.90.79.10:FF:000032">
    <property type="entry name" value="Nudix hydrolase 25"/>
    <property type="match status" value="1"/>
</dbReference>
<dbReference type="GO" id="GO:0006753">
    <property type="term" value="P:nucleoside phosphate metabolic process"/>
    <property type="evidence" value="ECO:0007669"/>
    <property type="project" value="TreeGrafter"/>
</dbReference>
<accession>A0A6J1FZW7</accession>
<dbReference type="PANTHER" id="PTHR11839">
    <property type="entry name" value="UDP/ADP-SUGAR PYROPHOSPHATASE"/>
    <property type="match status" value="1"/>
</dbReference>
<dbReference type="CDD" id="cd03671">
    <property type="entry name" value="NUDIX_Ap4A_hydrolase_plant_like"/>
    <property type="match status" value="1"/>
</dbReference>
<evidence type="ECO:0000256" key="6">
    <source>
        <dbReference type="ARBA" id="ARBA00023211"/>
    </source>
</evidence>
<evidence type="ECO:0000256" key="2">
    <source>
        <dbReference type="ARBA" id="ARBA00005582"/>
    </source>
</evidence>
<dbReference type="NCBIfam" id="NF001938">
    <property type="entry name" value="PRK00714.1-5"/>
    <property type="match status" value="1"/>
</dbReference>
<dbReference type="InterPro" id="IPR020084">
    <property type="entry name" value="NUDIX_hydrolase_CS"/>
</dbReference>
<evidence type="ECO:0000313" key="10">
    <source>
        <dbReference type="RefSeq" id="XP_022945096.1"/>
    </source>
</evidence>
<dbReference type="KEGG" id="cmos:111449436"/>
<protein>
    <submittedName>
        <fullName evidence="10">Nudix hydrolase 26, chloroplastic-like</fullName>
    </submittedName>
</protein>
<dbReference type="GO" id="GO:0034432">
    <property type="term" value="F:bis(5'-adenosyl)-pentaphosphatase activity"/>
    <property type="evidence" value="ECO:0007669"/>
    <property type="project" value="TreeGrafter"/>
</dbReference>
<dbReference type="PANTHER" id="PTHR11839:SF22">
    <property type="entry name" value="NUDIX HYDROLASE 26, CHLOROPLASTIC"/>
    <property type="match status" value="1"/>
</dbReference>
<keyword evidence="5" id="KW-0460">Magnesium</keyword>
<keyword evidence="3" id="KW-0479">Metal-binding</keyword>
<evidence type="ECO:0000256" key="1">
    <source>
        <dbReference type="ARBA" id="ARBA00001936"/>
    </source>
</evidence>
<dbReference type="GO" id="GO:0009507">
    <property type="term" value="C:chloroplast"/>
    <property type="evidence" value="ECO:0007669"/>
    <property type="project" value="TreeGrafter"/>
</dbReference>
<dbReference type="InterPro" id="IPR000086">
    <property type="entry name" value="NUDIX_hydrolase_dom"/>
</dbReference>
<dbReference type="GO" id="GO:0046872">
    <property type="term" value="F:metal ion binding"/>
    <property type="evidence" value="ECO:0007669"/>
    <property type="project" value="UniProtKB-KW"/>
</dbReference>
<evidence type="ECO:0000256" key="3">
    <source>
        <dbReference type="ARBA" id="ARBA00022723"/>
    </source>
</evidence>
<dbReference type="InterPro" id="IPR022927">
    <property type="entry name" value="RppH"/>
</dbReference>
<dbReference type="RefSeq" id="XP_022945096.1">
    <property type="nucleotide sequence ID" value="XM_023089328.1"/>
</dbReference>
<dbReference type="GO" id="GO:0008893">
    <property type="term" value="F:guanosine-3',5'-bis(diphosphate) 3'-diphosphatase activity"/>
    <property type="evidence" value="ECO:0007669"/>
    <property type="project" value="TreeGrafter"/>
</dbReference>
<dbReference type="PROSITE" id="PS51462">
    <property type="entry name" value="NUDIX"/>
    <property type="match status" value="1"/>
</dbReference>
<dbReference type="GeneID" id="111449436"/>
<dbReference type="PRINTS" id="PR00502">
    <property type="entry name" value="NUDIXFAMILY"/>
</dbReference>
<comment type="cofactor">
    <cofactor evidence="1">
        <name>Mn(2+)</name>
        <dbReference type="ChEBI" id="CHEBI:29035"/>
    </cofactor>
</comment>
<gene>
    <name evidence="10" type="primary">LOC111449436</name>
</gene>
<dbReference type="InterPro" id="IPR015797">
    <property type="entry name" value="NUDIX_hydrolase-like_dom_sf"/>
</dbReference>
<dbReference type="NCBIfam" id="NF001936">
    <property type="entry name" value="PRK00714.1-3"/>
    <property type="match status" value="1"/>
</dbReference>
<evidence type="ECO:0000313" key="9">
    <source>
        <dbReference type="Proteomes" id="UP000504609"/>
    </source>
</evidence>
<reference evidence="10" key="1">
    <citation type="submission" date="2025-08" db="UniProtKB">
        <authorList>
            <consortium name="RefSeq"/>
        </authorList>
    </citation>
    <scope>IDENTIFICATION</scope>
    <source>
        <tissue evidence="10">Young leaves</tissue>
    </source>
</reference>
<dbReference type="Proteomes" id="UP000504609">
    <property type="component" value="Unplaced"/>
</dbReference>
<keyword evidence="4 7" id="KW-0378">Hydrolase</keyword>
<keyword evidence="6" id="KW-0464">Manganese</keyword>
<organism evidence="9 10">
    <name type="scientific">Cucurbita moschata</name>
    <name type="common">Winter crookneck squash</name>
    <name type="synonym">Cucurbita pepo var. moschata</name>
    <dbReference type="NCBI Taxonomy" id="3662"/>
    <lineage>
        <taxon>Eukaryota</taxon>
        <taxon>Viridiplantae</taxon>
        <taxon>Streptophyta</taxon>
        <taxon>Embryophyta</taxon>
        <taxon>Tracheophyta</taxon>
        <taxon>Spermatophyta</taxon>
        <taxon>Magnoliopsida</taxon>
        <taxon>eudicotyledons</taxon>
        <taxon>Gunneridae</taxon>
        <taxon>Pentapetalae</taxon>
        <taxon>rosids</taxon>
        <taxon>fabids</taxon>
        <taxon>Cucurbitales</taxon>
        <taxon>Cucurbitaceae</taxon>
        <taxon>Cucurbiteae</taxon>
        <taxon>Cucurbita</taxon>
    </lineage>
</organism>
<dbReference type="HAMAP" id="MF_00298">
    <property type="entry name" value="Nudix_RppH"/>
    <property type="match status" value="1"/>
</dbReference>
<comment type="similarity">
    <text evidence="2 7">Belongs to the Nudix hydrolase family.</text>
</comment>
<feature type="domain" description="Nudix hydrolase" evidence="8">
    <location>
        <begin position="57"/>
        <end position="204"/>
    </location>
</feature>
<evidence type="ECO:0000259" key="8">
    <source>
        <dbReference type="PROSITE" id="PS51462"/>
    </source>
</evidence>
<dbReference type="InterPro" id="IPR020476">
    <property type="entry name" value="Nudix_hydrolase"/>
</dbReference>
<keyword evidence="9" id="KW-1185">Reference proteome</keyword>
<dbReference type="Gene3D" id="3.90.79.10">
    <property type="entry name" value="Nucleoside Triphosphate Pyrophosphohydrolase"/>
    <property type="match status" value="1"/>
</dbReference>
<evidence type="ECO:0000256" key="4">
    <source>
        <dbReference type="ARBA" id="ARBA00022801"/>
    </source>
</evidence>
<sequence length="211" mass="24023">MKRGASIERQLGVGKGMAISRCVVFNHSLLHYHRRPPSLFSSALRSTSSSMEAPPEGYRRNVGICLINSSKKIFAASRLDIPDAWQMPQGGVDEGEDPRSAAIRELREETGVRSAEIIAEVPYWLTYDFPPHVREKLRHQWGSDWKGQAQKWFLLKLTGSDEEINLLGDGTEKPEFGEWSWMSPEQVVERAVDFKKPVYKDVLTVFKPHLE</sequence>
<name>A0A6J1FZW7_CUCMO</name>
<dbReference type="Pfam" id="PF00293">
    <property type="entry name" value="NUDIX"/>
    <property type="match status" value="1"/>
</dbReference>
<dbReference type="PROSITE" id="PS00893">
    <property type="entry name" value="NUDIX_BOX"/>
    <property type="match status" value="1"/>
</dbReference>
<proteinExistence type="inferred from homology"/>
<dbReference type="AlphaFoldDB" id="A0A6J1FZW7"/>
<dbReference type="GO" id="GO:0019693">
    <property type="term" value="P:ribose phosphate metabolic process"/>
    <property type="evidence" value="ECO:0007669"/>
    <property type="project" value="TreeGrafter"/>
</dbReference>
<dbReference type="SUPFAM" id="SSF55811">
    <property type="entry name" value="Nudix"/>
    <property type="match status" value="1"/>
</dbReference>